<dbReference type="GO" id="GO:0004190">
    <property type="term" value="F:aspartic-type endopeptidase activity"/>
    <property type="evidence" value="ECO:0007669"/>
    <property type="project" value="UniProtKB-KW"/>
</dbReference>
<evidence type="ECO:0000313" key="10">
    <source>
        <dbReference type="Proteomes" id="UP000228934"/>
    </source>
</evidence>
<comment type="similarity">
    <text evidence="1">Belongs to the peptidase A1 family.</text>
</comment>
<reference evidence="10" key="1">
    <citation type="journal article" date="2017" name="Nat. Commun.">
        <title>The North American bullfrog draft genome provides insight into hormonal regulation of long noncoding RNA.</title>
        <authorList>
            <person name="Hammond S.A."/>
            <person name="Warren R.L."/>
            <person name="Vandervalk B.P."/>
            <person name="Kucuk E."/>
            <person name="Khan H."/>
            <person name="Gibb E.A."/>
            <person name="Pandoh P."/>
            <person name="Kirk H."/>
            <person name="Zhao Y."/>
            <person name="Jones M."/>
            <person name="Mungall A.J."/>
            <person name="Coope R."/>
            <person name="Pleasance S."/>
            <person name="Moore R.A."/>
            <person name="Holt R.A."/>
            <person name="Round J.M."/>
            <person name="Ohora S."/>
            <person name="Walle B.V."/>
            <person name="Veldhoen N."/>
            <person name="Helbing C.C."/>
            <person name="Birol I."/>
        </authorList>
    </citation>
    <scope>NUCLEOTIDE SEQUENCE [LARGE SCALE GENOMIC DNA]</scope>
</reference>
<evidence type="ECO:0000256" key="7">
    <source>
        <dbReference type="ARBA" id="ARBA00023180"/>
    </source>
</evidence>
<keyword evidence="10" id="KW-1185">Reference proteome</keyword>
<evidence type="ECO:0000256" key="2">
    <source>
        <dbReference type="ARBA" id="ARBA00022670"/>
    </source>
</evidence>
<dbReference type="InterPro" id="IPR033121">
    <property type="entry name" value="PEPTIDASE_A1"/>
</dbReference>
<keyword evidence="4" id="KW-0378">Hydrolase</keyword>
<dbReference type="PANTHER" id="PTHR47966">
    <property type="entry name" value="BETA-SITE APP-CLEAVING ENZYME, ISOFORM A-RELATED"/>
    <property type="match status" value="1"/>
</dbReference>
<keyword evidence="6" id="KW-1015">Disulfide bond</keyword>
<proteinExistence type="inferred from homology"/>
<evidence type="ECO:0000256" key="1">
    <source>
        <dbReference type="ARBA" id="ARBA00007447"/>
    </source>
</evidence>
<evidence type="ECO:0000259" key="8">
    <source>
        <dbReference type="PROSITE" id="PS51767"/>
    </source>
</evidence>
<evidence type="ECO:0000256" key="6">
    <source>
        <dbReference type="ARBA" id="ARBA00023157"/>
    </source>
</evidence>
<protein>
    <recommendedName>
        <fullName evidence="8">Peptidase A1 domain-containing protein</fullName>
    </recommendedName>
</protein>
<gene>
    <name evidence="9" type="ORF">AB205_0122630</name>
</gene>
<dbReference type="AlphaFoldDB" id="A0A2G9SEP9"/>
<keyword evidence="3" id="KW-0064">Aspartyl protease</keyword>
<keyword evidence="5" id="KW-0865">Zymogen</keyword>
<dbReference type="GO" id="GO:0006508">
    <property type="term" value="P:proteolysis"/>
    <property type="evidence" value="ECO:0007669"/>
    <property type="project" value="UniProtKB-KW"/>
</dbReference>
<dbReference type="OrthoDB" id="771136at2759"/>
<evidence type="ECO:0000256" key="3">
    <source>
        <dbReference type="ARBA" id="ARBA00022750"/>
    </source>
</evidence>
<dbReference type="FunFam" id="2.40.70.10:FF:000044">
    <property type="entry name" value="Lysosomal aspartic protease"/>
    <property type="match status" value="1"/>
</dbReference>
<dbReference type="PROSITE" id="PS51767">
    <property type="entry name" value="PEPTIDASE_A1"/>
    <property type="match status" value="1"/>
</dbReference>
<dbReference type="InterPro" id="IPR021109">
    <property type="entry name" value="Peptidase_aspartic_dom_sf"/>
</dbReference>
<dbReference type="Proteomes" id="UP000228934">
    <property type="component" value="Unassembled WGS sequence"/>
</dbReference>
<dbReference type="SUPFAM" id="SSF50630">
    <property type="entry name" value="Acid proteases"/>
    <property type="match status" value="1"/>
</dbReference>
<evidence type="ECO:0000256" key="5">
    <source>
        <dbReference type="ARBA" id="ARBA00023145"/>
    </source>
</evidence>
<dbReference type="EMBL" id="KV924520">
    <property type="protein sequence ID" value="PIO38617.1"/>
    <property type="molecule type" value="Genomic_DNA"/>
</dbReference>
<dbReference type="InterPro" id="IPR001461">
    <property type="entry name" value="Aspartic_peptidase_A1"/>
</dbReference>
<keyword evidence="2" id="KW-0645">Protease</keyword>
<sequence>MVICDKIPSLPVITFNFGGKDYSLTGEQYVLKVTQFGRTMCISGFMGLDIPPPAGPLWIIGDVFIGQYYTVFDRENDRVGFAKSK</sequence>
<dbReference type="PANTHER" id="PTHR47966:SF42">
    <property type="entry name" value="CATHEPSIN D"/>
    <property type="match status" value="1"/>
</dbReference>
<dbReference type="Gene3D" id="2.40.70.10">
    <property type="entry name" value="Acid Proteases"/>
    <property type="match status" value="1"/>
</dbReference>
<accession>A0A2G9SEP9</accession>
<evidence type="ECO:0000256" key="4">
    <source>
        <dbReference type="ARBA" id="ARBA00022801"/>
    </source>
</evidence>
<evidence type="ECO:0000313" key="9">
    <source>
        <dbReference type="EMBL" id="PIO38617.1"/>
    </source>
</evidence>
<feature type="domain" description="Peptidase A1" evidence="8">
    <location>
        <begin position="1"/>
        <end position="82"/>
    </location>
</feature>
<keyword evidence="7" id="KW-0325">Glycoprotein</keyword>
<name>A0A2G9SEP9_AQUCT</name>
<organism evidence="9 10">
    <name type="scientific">Aquarana catesbeiana</name>
    <name type="common">American bullfrog</name>
    <name type="synonym">Rana catesbeiana</name>
    <dbReference type="NCBI Taxonomy" id="8400"/>
    <lineage>
        <taxon>Eukaryota</taxon>
        <taxon>Metazoa</taxon>
        <taxon>Chordata</taxon>
        <taxon>Craniata</taxon>
        <taxon>Vertebrata</taxon>
        <taxon>Euteleostomi</taxon>
        <taxon>Amphibia</taxon>
        <taxon>Batrachia</taxon>
        <taxon>Anura</taxon>
        <taxon>Neobatrachia</taxon>
        <taxon>Ranoidea</taxon>
        <taxon>Ranidae</taxon>
        <taxon>Aquarana</taxon>
    </lineage>
</organism>
<dbReference type="Pfam" id="PF00026">
    <property type="entry name" value="Asp"/>
    <property type="match status" value="1"/>
</dbReference>